<feature type="compositionally biased region" description="Basic and acidic residues" evidence="2">
    <location>
        <begin position="127"/>
        <end position="140"/>
    </location>
</feature>
<dbReference type="CDD" id="cd01647">
    <property type="entry name" value="RT_LTR"/>
    <property type="match status" value="1"/>
</dbReference>
<keyword evidence="1" id="KW-0863">Zinc-finger</keyword>
<evidence type="ECO:0000256" key="1">
    <source>
        <dbReference type="PROSITE-ProRule" id="PRU00047"/>
    </source>
</evidence>
<feature type="domain" description="CCHC-type" evidence="3">
    <location>
        <begin position="181"/>
        <end position="196"/>
    </location>
</feature>
<dbReference type="Pfam" id="PF00078">
    <property type="entry name" value="RVT_1"/>
    <property type="match status" value="1"/>
</dbReference>
<dbReference type="Proteomes" id="UP001172457">
    <property type="component" value="Chromosome 2"/>
</dbReference>
<dbReference type="CDD" id="cd00303">
    <property type="entry name" value="retropepsin_like"/>
    <property type="match status" value="1"/>
</dbReference>
<dbReference type="SUPFAM" id="SSF56672">
    <property type="entry name" value="DNA/RNA polymerases"/>
    <property type="match status" value="1"/>
</dbReference>
<dbReference type="Gene3D" id="3.30.70.270">
    <property type="match status" value="1"/>
</dbReference>
<keyword evidence="5" id="KW-1185">Reference proteome</keyword>
<evidence type="ECO:0000313" key="4">
    <source>
        <dbReference type="EMBL" id="KAJ9560729.1"/>
    </source>
</evidence>
<protein>
    <recommendedName>
        <fullName evidence="3">CCHC-type domain-containing protein</fullName>
    </recommendedName>
</protein>
<dbReference type="InterPro" id="IPR032567">
    <property type="entry name" value="RTL1-rel"/>
</dbReference>
<feature type="region of interest" description="Disordered" evidence="2">
    <location>
        <begin position="127"/>
        <end position="152"/>
    </location>
</feature>
<evidence type="ECO:0000313" key="5">
    <source>
        <dbReference type="Proteomes" id="UP001172457"/>
    </source>
</evidence>
<dbReference type="PROSITE" id="PS50158">
    <property type="entry name" value="ZF_CCHC"/>
    <property type="match status" value="2"/>
</dbReference>
<keyword evidence="1" id="KW-0862">Zinc</keyword>
<dbReference type="InterPro" id="IPR021109">
    <property type="entry name" value="Peptidase_aspartic_dom_sf"/>
</dbReference>
<evidence type="ECO:0000259" key="3">
    <source>
        <dbReference type="PROSITE" id="PS50158"/>
    </source>
</evidence>
<dbReference type="Gene3D" id="2.40.70.10">
    <property type="entry name" value="Acid Proteases"/>
    <property type="match status" value="1"/>
</dbReference>
<dbReference type="InterPro" id="IPR036875">
    <property type="entry name" value="Znf_CCHC_sf"/>
</dbReference>
<dbReference type="SUPFAM" id="SSF57756">
    <property type="entry name" value="Retrovirus zinc finger-like domains"/>
    <property type="match status" value="1"/>
</dbReference>
<dbReference type="Pfam" id="PF08284">
    <property type="entry name" value="RVP_2"/>
    <property type="match status" value="1"/>
</dbReference>
<proteinExistence type="predicted"/>
<accession>A0AA38TGW8</accession>
<dbReference type="Gene3D" id="4.10.60.10">
    <property type="entry name" value="Zinc finger, CCHC-type"/>
    <property type="match status" value="1"/>
</dbReference>
<sequence>MEFLPVSGLAEGKIVQEARMWLYAFVVMHFPKGKRKDLRLRVPHAISQVEIERLTSEFLQMKQTTESVNEITDMFLARSVFCPDYVKNERTKKYRYLEILKPEMREFVATSQCKTFQETYEMARTRELELERPDRKKKTEAAPAKRPKPLGPRVEVKKEVSRCVTCGRTHWGACRLGSGTCFKCGKPGHMSRDCKETVRMCFKCLELGHIVSQCPKADPTQSFGAVPVKTAKASTVKKVDPPHTRARVYQLTAEEAKEEPDVVTGIFSVNSVPALVLFDLGASKSFVSLSFCKSFMNVKGRLDKPLEVEIAAEDFRLCRDVYRINVIEIGGVKFNIDLIPIPMREINVVAGVDWMSRNGAHIDCEFERVVIRNPSGGEIVVESERKKRLPRMCTMAKARKHVLRGGNSYLAFVIDSRVEPRKKTAADVPVVSEYPDVFPDDLPSIPPERQVEFRIELVSGATPVAKAPYRLAPWGAFGQGIHPPKYLTLGSPYPDGSMRMCIDYRELNKLTVKIRYPLPRIDDLFDQLQGAAWFSKIDLRSGYHQLKVREEDVHKTAFRTR</sequence>
<evidence type="ECO:0000256" key="2">
    <source>
        <dbReference type="SAM" id="MobiDB-lite"/>
    </source>
</evidence>
<keyword evidence="1" id="KW-0479">Metal-binding</keyword>
<name>A0AA38TGW8_9ASTR</name>
<gene>
    <name evidence="4" type="ORF">OSB04_005889</name>
</gene>
<dbReference type="GO" id="GO:0003676">
    <property type="term" value="F:nucleic acid binding"/>
    <property type="evidence" value="ECO:0007669"/>
    <property type="project" value="InterPro"/>
</dbReference>
<reference evidence="4" key="1">
    <citation type="submission" date="2023-03" db="EMBL/GenBank/DDBJ databases">
        <title>Chromosome-scale reference genome and RAD-based genetic map of yellow starthistle (Centaurea solstitialis) reveal putative structural variation and QTLs associated with invader traits.</title>
        <authorList>
            <person name="Reatini B."/>
            <person name="Cang F.A."/>
            <person name="Jiang Q."/>
            <person name="Mckibben M.T.W."/>
            <person name="Barker M.S."/>
            <person name="Rieseberg L.H."/>
            <person name="Dlugosch K.M."/>
        </authorList>
    </citation>
    <scope>NUCLEOTIDE SEQUENCE</scope>
    <source>
        <strain evidence="4">CAN-66</strain>
        <tissue evidence="4">Leaf</tissue>
    </source>
</reference>
<dbReference type="PANTHER" id="PTHR15503">
    <property type="entry name" value="LDOC1 RELATED"/>
    <property type="match status" value="1"/>
</dbReference>
<dbReference type="InterPro" id="IPR043128">
    <property type="entry name" value="Rev_trsase/Diguanyl_cyclase"/>
</dbReference>
<dbReference type="AlphaFoldDB" id="A0AA38TGW8"/>
<dbReference type="Pfam" id="PF00098">
    <property type="entry name" value="zf-CCHC"/>
    <property type="match status" value="1"/>
</dbReference>
<organism evidence="4 5">
    <name type="scientific">Centaurea solstitialis</name>
    <name type="common">yellow star-thistle</name>
    <dbReference type="NCBI Taxonomy" id="347529"/>
    <lineage>
        <taxon>Eukaryota</taxon>
        <taxon>Viridiplantae</taxon>
        <taxon>Streptophyta</taxon>
        <taxon>Embryophyta</taxon>
        <taxon>Tracheophyta</taxon>
        <taxon>Spermatophyta</taxon>
        <taxon>Magnoliopsida</taxon>
        <taxon>eudicotyledons</taxon>
        <taxon>Gunneridae</taxon>
        <taxon>Pentapetalae</taxon>
        <taxon>asterids</taxon>
        <taxon>campanulids</taxon>
        <taxon>Asterales</taxon>
        <taxon>Asteraceae</taxon>
        <taxon>Carduoideae</taxon>
        <taxon>Cardueae</taxon>
        <taxon>Centaureinae</taxon>
        <taxon>Centaurea</taxon>
    </lineage>
</organism>
<dbReference type="SMART" id="SM00343">
    <property type="entry name" value="ZnF_C2HC"/>
    <property type="match status" value="2"/>
</dbReference>
<dbReference type="Gene3D" id="3.10.10.10">
    <property type="entry name" value="HIV Type 1 Reverse Transcriptase, subunit A, domain 1"/>
    <property type="match status" value="1"/>
</dbReference>
<dbReference type="EMBL" id="JARYMX010000002">
    <property type="protein sequence ID" value="KAJ9560729.1"/>
    <property type="molecule type" value="Genomic_DNA"/>
</dbReference>
<dbReference type="PANTHER" id="PTHR15503:SF42">
    <property type="entry name" value="ZINC FINGER, CCHC-TYPE, RETROTRANSPOSON GAG DOMAIN, ASPARTIC PEPTIDASE DOMAIN PROTEIN-RELATED"/>
    <property type="match status" value="1"/>
</dbReference>
<comment type="caution">
    <text evidence="4">The sequence shown here is derived from an EMBL/GenBank/DDBJ whole genome shotgun (WGS) entry which is preliminary data.</text>
</comment>
<dbReference type="InterPro" id="IPR000477">
    <property type="entry name" value="RT_dom"/>
</dbReference>
<dbReference type="InterPro" id="IPR001878">
    <property type="entry name" value="Znf_CCHC"/>
</dbReference>
<dbReference type="InterPro" id="IPR043502">
    <property type="entry name" value="DNA/RNA_pol_sf"/>
</dbReference>
<dbReference type="GO" id="GO:0008270">
    <property type="term" value="F:zinc ion binding"/>
    <property type="evidence" value="ECO:0007669"/>
    <property type="project" value="UniProtKB-KW"/>
</dbReference>
<feature type="domain" description="CCHC-type" evidence="3">
    <location>
        <begin position="201"/>
        <end position="216"/>
    </location>
</feature>